<comment type="caution">
    <text evidence="8">The sequence shown here is derived from an EMBL/GenBank/DDBJ whole genome shotgun (WGS) entry which is preliminary data.</text>
</comment>
<protein>
    <recommendedName>
        <fullName evidence="2">site-specific DNA-methyltransferase (adenine-specific)</fullName>
        <ecNumber evidence="2">2.1.1.72</ecNumber>
    </recommendedName>
</protein>
<dbReference type="SUPFAM" id="SSF53335">
    <property type="entry name" value="S-adenosyl-L-methionine-dependent methyltransferases"/>
    <property type="match status" value="1"/>
</dbReference>
<dbReference type="InterPro" id="IPR011639">
    <property type="entry name" value="MethylTrfase_TaqI-like_dom"/>
</dbReference>
<feature type="domain" description="Type II methyltransferase M.TaqI-like" evidence="7">
    <location>
        <begin position="134"/>
        <end position="231"/>
    </location>
</feature>
<gene>
    <name evidence="8" type="ORF">C667_02328</name>
</gene>
<organism evidence="8 9">
    <name type="scientific">Thauera phenylacetica B4P</name>
    <dbReference type="NCBI Taxonomy" id="1234382"/>
    <lineage>
        <taxon>Bacteria</taxon>
        <taxon>Pseudomonadati</taxon>
        <taxon>Pseudomonadota</taxon>
        <taxon>Betaproteobacteria</taxon>
        <taxon>Rhodocyclales</taxon>
        <taxon>Zoogloeaceae</taxon>
        <taxon>Thauera</taxon>
    </lineage>
</organism>
<comment type="similarity">
    <text evidence="1">Belongs to the N(4)/N(6)-methyltransferase family.</text>
</comment>
<dbReference type="PROSITE" id="PS00092">
    <property type="entry name" value="N6_MTASE"/>
    <property type="match status" value="1"/>
</dbReference>
<dbReference type="RefSeq" id="WP_004356304.1">
    <property type="nucleotide sequence ID" value="NZ_AMXF01000006.1"/>
</dbReference>
<dbReference type="Pfam" id="PF07669">
    <property type="entry name" value="Eco57I"/>
    <property type="match status" value="1"/>
</dbReference>
<evidence type="ECO:0000256" key="5">
    <source>
        <dbReference type="ARBA" id="ARBA00022691"/>
    </source>
</evidence>
<keyword evidence="4" id="KW-0808">Transferase</keyword>
<evidence type="ECO:0000256" key="6">
    <source>
        <dbReference type="ARBA" id="ARBA00047942"/>
    </source>
</evidence>
<dbReference type="GO" id="GO:0006304">
    <property type="term" value="P:DNA modification"/>
    <property type="evidence" value="ECO:0007669"/>
    <property type="project" value="InterPro"/>
</dbReference>
<accession>N6ZWH6</accession>
<evidence type="ECO:0000259" key="7">
    <source>
        <dbReference type="Pfam" id="PF07669"/>
    </source>
</evidence>
<dbReference type="InterPro" id="IPR002052">
    <property type="entry name" value="DNA_methylase_N6_adenine_CS"/>
</dbReference>
<comment type="catalytic activity">
    <reaction evidence="6">
        <text>a 2'-deoxyadenosine in DNA + S-adenosyl-L-methionine = an N(6)-methyl-2'-deoxyadenosine in DNA + S-adenosyl-L-homocysteine + H(+)</text>
        <dbReference type="Rhea" id="RHEA:15197"/>
        <dbReference type="Rhea" id="RHEA-COMP:12418"/>
        <dbReference type="Rhea" id="RHEA-COMP:12419"/>
        <dbReference type="ChEBI" id="CHEBI:15378"/>
        <dbReference type="ChEBI" id="CHEBI:57856"/>
        <dbReference type="ChEBI" id="CHEBI:59789"/>
        <dbReference type="ChEBI" id="CHEBI:90615"/>
        <dbReference type="ChEBI" id="CHEBI:90616"/>
        <dbReference type="EC" id="2.1.1.72"/>
    </reaction>
</comment>
<dbReference type="EC" id="2.1.1.72" evidence="2"/>
<evidence type="ECO:0000256" key="4">
    <source>
        <dbReference type="ARBA" id="ARBA00022679"/>
    </source>
</evidence>
<dbReference type="Proteomes" id="UP000013047">
    <property type="component" value="Unassembled WGS sequence"/>
</dbReference>
<proteinExistence type="inferred from homology"/>
<dbReference type="Gene3D" id="3.40.50.150">
    <property type="entry name" value="Vaccinia Virus protein VP39"/>
    <property type="match status" value="1"/>
</dbReference>
<dbReference type="PANTHER" id="PTHR33841">
    <property type="entry name" value="DNA METHYLTRANSFERASE YEEA-RELATED"/>
    <property type="match status" value="1"/>
</dbReference>
<evidence type="ECO:0000313" key="9">
    <source>
        <dbReference type="Proteomes" id="UP000013047"/>
    </source>
</evidence>
<dbReference type="PRINTS" id="PR00507">
    <property type="entry name" value="N12N6MTFRASE"/>
</dbReference>
<dbReference type="GO" id="GO:0003676">
    <property type="term" value="F:nucleic acid binding"/>
    <property type="evidence" value="ECO:0007669"/>
    <property type="project" value="InterPro"/>
</dbReference>
<reference evidence="8 9" key="1">
    <citation type="submission" date="2012-09" db="EMBL/GenBank/DDBJ databases">
        <title>Draft Genome Sequences of 6 Strains from Genus Thauera.</title>
        <authorList>
            <person name="Liu B."/>
            <person name="Shapleigh J.P."/>
            <person name="Frostegard A.H."/>
        </authorList>
    </citation>
    <scope>NUCLEOTIDE SEQUENCE [LARGE SCALE GENOMIC DNA]</scope>
    <source>
        <strain evidence="8 9">B4P</strain>
    </source>
</reference>
<keyword evidence="5" id="KW-0949">S-adenosyl-L-methionine</keyword>
<evidence type="ECO:0000256" key="3">
    <source>
        <dbReference type="ARBA" id="ARBA00022603"/>
    </source>
</evidence>
<dbReference type="PANTHER" id="PTHR33841:SF5">
    <property type="entry name" value="DNA METHYLASE (MODIFICATION METHYLASE) (METHYLTRANSFERASE)-RELATED"/>
    <property type="match status" value="1"/>
</dbReference>
<dbReference type="GO" id="GO:0032259">
    <property type="term" value="P:methylation"/>
    <property type="evidence" value="ECO:0007669"/>
    <property type="project" value="UniProtKB-KW"/>
</dbReference>
<evidence type="ECO:0000313" key="8">
    <source>
        <dbReference type="EMBL" id="ENO98723.1"/>
    </source>
</evidence>
<name>N6ZWH6_9RHOO</name>
<evidence type="ECO:0000256" key="2">
    <source>
        <dbReference type="ARBA" id="ARBA00011900"/>
    </source>
</evidence>
<dbReference type="GO" id="GO:0009007">
    <property type="term" value="F:site-specific DNA-methyltransferase (adenine-specific) activity"/>
    <property type="evidence" value="ECO:0007669"/>
    <property type="project" value="UniProtKB-EC"/>
</dbReference>
<dbReference type="InterPro" id="IPR029063">
    <property type="entry name" value="SAM-dependent_MTases_sf"/>
</dbReference>
<keyword evidence="9" id="KW-1185">Reference proteome</keyword>
<dbReference type="OrthoDB" id="32195at2"/>
<sequence>MAATEALATEGGLEARGAIFTRSEVVDFILDLAGYTEDQPLHEKRLLEPSFGGGDFLLPIIQRLLSAWRAARLNGTAVDDLGDAIRAVELHHDTFRSTYAAVVALLKREGLSANAATALADRWLSQGDFLLAPLEGQFDFVVGNPPYVRPELIPAPLLAEYRSRYQTMYDRADIYIPFIERSLTALSAGGNLGFICADRWMKNRYGGPLRSLVAERFHLKVYVDMVDTPAFHSDVIAYPAITIISREGGGATRIAHRPSIDRATLTTLAGLLSAPTLPKDAGPVRELARVTNGAEPWLLESSDQMALIRRLEGAFPLLEEAGCKVGIGVATGADKAFIGDFESLDVEPDRKLPLVTTKDIMTGEVQWRGQGVINPFAESGGLVDLGEYPRLRRYLEARRHVIAGRHCAKKAPANWYRTIDRITPALAARPKLLIPDIKGESHIVFEGGELYPSHNLYYVTSDDWDLRALQAVLLSAVSRLFVATYSTKMRGGFLRFQAQYLRRIRIPRWADVPEPLRRELAEAAIKRDVQACNRAVFRLYGLSHEERSALGGNGE</sequence>
<evidence type="ECO:0000256" key="1">
    <source>
        <dbReference type="ARBA" id="ARBA00006594"/>
    </source>
</evidence>
<keyword evidence="3 8" id="KW-0489">Methyltransferase</keyword>
<dbReference type="AlphaFoldDB" id="N6ZWH6"/>
<dbReference type="InterPro" id="IPR050953">
    <property type="entry name" value="N4_N6_ade-DNA_methylase"/>
</dbReference>
<dbReference type="EMBL" id="AMXF01000006">
    <property type="protein sequence ID" value="ENO98723.1"/>
    <property type="molecule type" value="Genomic_DNA"/>
</dbReference>